<keyword evidence="4" id="KW-0378">Hydrolase</keyword>
<evidence type="ECO:0000256" key="6">
    <source>
        <dbReference type="ARBA" id="ARBA00023180"/>
    </source>
</evidence>
<dbReference type="GO" id="GO:0008270">
    <property type="term" value="F:zinc ion binding"/>
    <property type="evidence" value="ECO:0007669"/>
    <property type="project" value="InterPro"/>
</dbReference>
<keyword evidence="5" id="KW-0862">Zinc</keyword>
<reference evidence="9" key="1">
    <citation type="journal article" date="2020" name="mSystems">
        <title>Genome- and Community-Level Interaction Insights into Carbon Utilization and Element Cycling Functions of Hydrothermarchaeota in Hydrothermal Sediment.</title>
        <authorList>
            <person name="Zhou Z."/>
            <person name="Liu Y."/>
            <person name="Xu W."/>
            <person name="Pan J."/>
            <person name="Luo Z.H."/>
            <person name="Li M."/>
        </authorList>
    </citation>
    <scope>NUCLEOTIDE SEQUENCE [LARGE SCALE GENOMIC DNA]</scope>
    <source>
        <strain evidence="9">HyVt-577</strain>
    </source>
</reference>
<feature type="domain" description="Peptidase M14" evidence="8">
    <location>
        <begin position="232"/>
        <end position="506"/>
    </location>
</feature>
<dbReference type="Gene3D" id="2.60.40.4070">
    <property type="match status" value="1"/>
</dbReference>
<dbReference type="Gene3D" id="2.60.40.1120">
    <property type="entry name" value="Carboxypeptidase-like, regulatory domain"/>
    <property type="match status" value="2"/>
</dbReference>
<dbReference type="InterPro" id="IPR057246">
    <property type="entry name" value="CARBOXYPEPT_ZN_1"/>
</dbReference>
<dbReference type="GO" id="GO:0004181">
    <property type="term" value="F:metallocarboxypeptidase activity"/>
    <property type="evidence" value="ECO:0007669"/>
    <property type="project" value="InterPro"/>
</dbReference>
<dbReference type="InterPro" id="IPR000834">
    <property type="entry name" value="Peptidase_M14"/>
</dbReference>
<dbReference type="PANTHER" id="PTHR11532">
    <property type="entry name" value="PROTEASE M14 CARBOXYPEPTIDASE"/>
    <property type="match status" value="1"/>
</dbReference>
<name>A0A7V4TYJ0_CALAY</name>
<protein>
    <submittedName>
        <fullName evidence="9">T9SS type A sorting domain-containing protein</fullName>
    </submittedName>
</protein>
<gene>
    <name evidence="9" type="ORF">ENK44_03650</name>
</gene>
<sequence>MKQPAHTFLAFFSITILLPCLLFSQTSALSRNGFDPDSSGQATLSPRSLSLSKGTDDGFDRLSLRTLSSAYPDSLGSKETDFPGFDPDPSGQATLSLRSLSFACPDLSGSKGTAISGFDPTDKSGQVWLMLRPRPVGTGKAQHSPFRSSSLLENDQTAKQPYILHNPTPILLKRIEESGGIVATYRRDKSALVYLYPLLAQRLQSEGLVLRQTKPMAAAVDTLSSGLQIGNCYHNYQAVIGILDSLSALYPHIMRVENIGFTEEGRSIRAVCLSDNVNEREAEPEVCYIAAMHGNEILTQELMLCFIDSLLQNYGSDERITSLLGSTQIWIIPNMNFDGSQSLSRFNANGVDLNRDFPDREYDMISDTSGRAAETKAIMNWRAEHHFVLAANFHTGELVVNYPWDKNLPGEQGYAATPDDEVFVRLALSYSRLNPMLYNNPRFERGIVNGVLWYAIDGSMQDWAYHWHGTFETTIEIAKNIMPPADSIRYYFSQNSASMLSYLEQVHSGIAGTITDVESGQSIAAEVEILGIDKIIHNNPSKGDYYRLLEPGKYDVRISAANYEAREFKDIVVDSGRVTHLDAALTPRSYFIVSGTVLDSLDYQPIEDVQVYLTRYDRIVGMDTTATDGSYALKAEKGLYELVFARKNYFKRTDSLYIETDLKRNIKLLKVIPSIVAGRVVLSDGGSPEGTVVYCQSHTDTLSENAVFRLDSLQGGKIHLFAWQQKYAASHIDTTLGNGDSLWVVITLSPGDNEFYSDFEESDGGFKARGEWEYGEPIAGPDKAFNGAMLWGTNLDGNYYSGAHKAVLESPLLFVQGMVLPQIEFYHWYDFEEKYDGGNLKISVDAGETWQLAHPSPDYPLTALSEQYGNPLGGQAAYSGQNGAWQRVSVDLTEYKNSASLLVRFEAGIDEQKEALGWYIDRFHLYDANATKMMTALREDRNSDPQLSVAPNPANPLTSVRFYLQKKQFVTLNIYNILGQKIKTLYEGEMESGWHSLIWWGRNNAGLPQSSGVYIIRLQIDKKQWKQKFILIR</sequence>
<keyword evidence="6" id="KW-0325">Glycoprotein</keyword>
<comment type="cofactor">
    <cofactor evidence="1">
        <name>Zn(2+)</name>
        <dbReference type="ChEBI" id="CHEBI:29105"/>
    </cofactor>
</comment>
<dbReference type="Pfam" id="PF00246">
    <property type="entry name" value="Peptidase_M14"/>
    <property type="match status" value="1"/>
</dbReference>
<dbReference type="PROSITE" id="PS00133">
    <property type="entry name" value="CARBOXYPEPT_ZN_2"/>
    <property type="match status" value="1"/>
</dbReference>
<dbReference type="GO" id="GO:0006518">
    <property type="term" value="P:peptide metabolic process"/>
    <property type="evidence" value="ECO:0007669"/>
    <property type="project" value="TreeGrafter"/>
</dbReference>
<evidence type="ECO:0000256" key="5">
    <source>
        <dbReference type="ARBA" id="ARBA00022833"/>
    </source>
</evidence>
<dbReference type="CDD" id="cd18173">
    <property type="entry name" value="M14_CP_bacteria"/>
    <property type="match status" value="1"/>
</dbReference>
<dbReference type="InterPro" id="IPR050753">
    <property type="entry name" value="Peptidase_M14_domain"/>
</dbReference>
<dbReference type="InterPro" id="IPR057247">
    <property type="entry name" value="CARBOXYPEPT_ZN_2"/>
</dbReference>
<dbReference type="SUPFAM" id="SSF53187">
    <property type="entry name" value="Zn-dependent exopeptidases"/>
    <property type="match status" value="1"/>
</dbReference>
<dbReference type="InterPro" id="IPR026444">
    <property type="entry name" value="Secre_tail"/>
</dbReference>
<keyword evidence="3" id="KW-0479">Metal-binding</keyword>
<proteinExistence type="inferred from homology"/>
<comment type="similarity">
    <text evidence="2 7">Belongs to the peptidase M14 family.</text>
</comment>
<dbReference type="GO" id="GO:0005615">
    <property type="term" value="C:extracellular space"/>
    <property type="evidence" value="ECO:0007669"/>
    <property type="project" value="TreeGrafter"/>
</dbReference>
<dbReference type="Proteomes" id="UP000885779">
    <property type="component" value="Unassembled WGS sequence"/>
</dbReference>
<dbReference type="SMART" id="SM00631">
    <property type="entry name" value="Zn_pept"/>
    <property type="match status" value="1"/>
</dbReference>
<dbReference type="PROSITE" id="PS00132">
    <property type="entry name" value="CARBOXYPEPT_ZN_1"/>
    <property type="match status" value="1"/>
</dbReference>
<evidence type="ECO:0000259" key="8">
    <source>
        <dbReference type="PROSITE" id="PS52035"/>
    </source>
</evidence>
<dbReference type="EMBL" id="DRQG01000031">
    <property type="protein sequence ID" value="HGY54776.1"/>
    <property type="molecule type" value="Genomic_DNA"/>
</dbReference>
<comment type="caution">
    <text evidence="9">The sequence shown here is derived from an EMBL/GenBank/DDBJ whole genome shotgun (WGS) entry which is preliminary data.</text>
</comment>
<dbReference type="GO" id="GO:0016485">
    <property type="term" value="P:protein processing"/>
    <property type="evidence" value="ECO:0007669"/>
    <property type="project" value="TreeGrafter"/>
</dbReference>
<evidence type="ECO:0000256" key="4">
    <source>
        <dbReference type="ARBA" id="ARBA00022801"/>
    </source>
</evidence>
<evidence type="ECO:0000313" key="9">
    <source>
        <dbReference type="EMBL" id="HGY54776.1"/>
    </source>
</evidence>
<accession>A0A7V4TYJ0</accession>
<dbReference type="InterPro" id="IPR008969">
    <property type="entry name" value="CarboxyPept-like_regulatory"/>
</dbReference>
<dbReference type="PRINTS" id="PR00765">
    <property type="entry name" value="CRBOXYPTASEA"/>
</dbReference>
<evidence type="ECO:0000256" key="3">
    <source>
        <dbReference type="ARBA" id="ARBA00022723"/>
    </source>
</evidence>
<dbReference type="Gene3D" id="2.60.120.260">
    <property type="entry name" value="Galactose-binding domain-like"/>
    <property type="match status" value="1"/>
</dbReference>
<dbReference type="AlphaFoldDB" id="A0A7V4TYJ0"/>
<organism evidence="9">
    <name type="scientific">Caldithrix abyssi</name>
    <dbReference type="NCBI Taxonomy" id="187145"/>
    <lineage>
        <taxon>Bacteria</taxon>
        <taxon>Pseudomonadati</taxon>
        <taxon>Calditrichota</taxon>
        <taxon>Calditrichia</taxon>
        <taxon>Calditrichales</taxon>
        <taxon>Calditrichaceae</taxon>
        <taxon>Caldithrix</taxon>
    </lineage>
</organism>
<dbReference type="PROSITE" id="PS52035">
    <property type="entry name" value="PEPTIDASE_M14"/>
    <property type="match status" value="1"/>
</dbReference>
<evidence type="ECO:0000256" key="1">
    <source>
        <dbReference type="ARBA" id="ARBA00001947"/>
    </source>
</evidence>
<dbReference type="PANTHER" id="PTHR11532:SF73">
    <property type="entry name" value="CARBOXYPEPTIDASE D"/>
    <property type="match status" value="1"/>
</dbReference>
<evidence type="ECO:0000256" key="7">
    <source>
        <dbReference type="PROSITE-ProRule" id="PRU01379"/>
    </source>
</evidence>
<feature type="active site" description="Proton donor/acceptor" evidence="7">
    <location>
        <position position="476"/>
    </location>
</feature>
<dbReference type="SUPFAM" id="SSF49464">
    <property type="entry name" value="Carboxypeptidase regulatory domain-like"/>
    <property type="match status" value="2"/>
</dbReference>
<evidence type="ECO:0000256" key="2">
    <source>
        <dbReference type="ARBA" id="ARBA00005988"/>
    </source>
</evidence>
<dbReference type="Gene3D" id="3.40.630.10">
    <property type="entry name" value="Zn peptidases"/>
    <property type="match status" value="1"/>
</dbReference>
<dbReference type="NCBIfam" id="TIGR04183">
    <property type="entry name" value="Por_Secre_tail"/>
    <property type="match status" value="1"/>
</dbReference>